<protein>
    <submittedName>
        <fullName evidence="1">Uncharacterized protein</fullName>
    </submittedName>
</protein>
<comment type="caution">
    <text evidence="1">The sequence shown here is derived from an EMBL/GenBank/DDBJ whole genome shotgun (WGS) entry which is preliminary data.</text>
</comment>
<sequence>MSGLPHKRKVLALDIKAKIIAEVMNGEKKKTVAKKYGISQSSLSTILKLKDSIIATVSASGSSTAKKNLKTAAYVDVEKALFTWFTDMRAKNVPLSGELL</sequence>
<accession>A0AC60P8Q8</accession>
<dbReference type="EMBL" id="JABSTQ010011031">
    <property type="protein sequence ID" value="KAG0415785.1"/>
    <property type="molecule type" value="Genomic_DNA"/>
</dbReference>
<evidence type="ECO:0000313" key="2">
    <source>
        <dbReference type="Proteomes" id="UP000805193"/>
    </source>
</evidence>
<keyword evidence="2" id="KW-1185">Reference proteome</keyword>
<gene>
    <name evidence="1" type="ORF">HPB47_007045</name>
</gene>
<evidence type="ECO:0000313" key="1">
    <source>
        <dbReference type="EMBL" id="KAG0415785.1"/>
    </source>
</evidence>
<name>A0AC60P8Q8_IXOPE</name>
<dbReference type="Proteomes" id="UP000805193">
    <property type="component" value="Unassembled WGS sequence"/>
</dbReference>
<reference evidence="1 2" key="1">
    <citation type="journal article" date="2020" name="Cell">
        <title>Large-Scale Comparative Analyses of Tick Genomes Elucidate Their Genetic Diversity and Vector Capacities.</title>
        <authorList>
            <consortium name="Tick Genome and Microbiome Consortium (TIGMIC)"/>
            <person name="Jia N."/>
            <person name="Wang J."/>
            <person name="Shi W."/>
            <person name="Du L."/>
            <person name="Sun Y."/>
            <person name="Zhan W."/>
            <person name="Jiang J.F."/>
            <person name="Wang Q."/>
            <person name="Zhang B."/>
            <person name="Ji P."/>
            <person name="Bell-Sakyi L."/>
            <person name="Cui X.M."/>
            <person name="Yuan T.T."/>
            <person name="Jiang B.G."/>
            <person name="Yang W.F."/>
            <person name="Lam T.T."/>
            <person name="Chang Q.C."/>
            <person name="Ding S.J."/>
            <person name="Wang X.J."/>
            <person name="Zhu J.G."/>
            <person name="Ruan X.D."/>
            <person name="Zhao L."/>
            <person name="Wei J.T."/>
            <person name="Ye R.Z."/>
            <person name="Que T.C."/>
            <person name="Du C.H."/>
            <person name="Zhou Y.H."/>
            <person name="Cheng J.X."/>
            <person name="Dai P.F."/>
            <person name="Guo W.B."/>
            <person name="Han X.H."/>
            <person name="Huang E.J."/>
            <person name="Li L.F."/>
            <person name="Wei W."/>
            <person name="Gao Y.C."/>
            <person name="Liu J.Z."/>
            <person name="Shao H.Z."/>
            <person name="Wang X."/>
            <person name="Wang C.C."/>
            <person name="Yang T.C."/>
            <person name="Huo Q.B."/>
            <person name="Li W."/>
            <person name="Chen H.Y."/>
            <person name="Chen S.E."/>
            <person name="Zhou L.G."/>
            <person name="Ni X.B."/>
            <person name="Tian J.H."/>
            <person name="Sheng Y."/>
            <person name="Liu T."/>
            <person name="Pan Y.S."/>
            <person name="Xia L.Y."/>
            <person name="Li J."/>
            <person name="Zhao F."/>
            <person name="Cao W.C."/>
        </authorList>
    </citation>
    <scope>NUCLEOTIDE SEQUENCE [LARGE SCALE GENOMIC DNA]</scope>
    <source>
        <strain evidence="1">Iper-2018</strain>
    </source>
</reference>
<proteinExistence type="predicted"/>
<organism evidence="1 2">
    <name type="scientific">Ixodes persulcatus</name>
    <name type="common">Taiga tick</name>
    <dbReference type="NCBI Taxonomy" id="34615"/>
    <lineage>
        <taxon>Eukaryota</taxon>
        <taxon>Metazoa</taxon>
        <taxon>Ecdysozoa</taxon>
        <taxon>Arthropoda</taxon>
        <taxon>Chelicerata</taxon>
        <taxon>Arachnida</taxon>
        <taxon>Acari</taxon>
        <taxon>Parasitiformes</taxon>
        <taxon>Ixodida</taxon>
        <taxon>Ixodoidea</taxon>
        <taxon>Ixodidae</taxon>
        <taxon>Ixodinae</taxon>
        <taxon>Ixodes</taxon>
    </lineage>
</organism>